<dbReference type="PANTHER" id="PTHR28259">
    <property type="entry name" value="FLUORIDE EXPORT PROTEIN 1-RELATED"/>
    <property type="match status" value="1"/>
</dbReference>
<feature type="transmembrane region" description="Helical" evidence="9">
    <location>
        <begin position="128"/>
        <end position="150"/>
    </location>
</feature>
<keyword evidence="11" id="KW-1185">Reference proteome</keyword>
<evidence type="ECO:0000313" key="11">
    <source>
        <dbReference type="Proteomes" id="UP000094389"/>
    </source>
</evidence>
<evidence type="ECO:0000313" key="10">
    <source>
        <dbReference type="EMBL" id="ODV71189.1"/>
    </source>
</evidence>
<proteinExistence type="inferred from homology"/>
<keyword evidence="5 9" id="KW-1133">Transmembrane helix</keyword>
<feature type="transmembrane region" description="Helical" evidence="9">
    <location>
        <begin position="227"/>
        <end position="248"/>
    </location>
</feature>
<evidence type="ECO:0000256" key="6">
    <source>
        <dbReference type="ARBA" id="ARBA00023136"/>
    </source>
</evidence>
<dbReference type="RefSeq" id="XP_020068228.1">
    <property type="nucleotide sequence ID" value="XM_020216685.1"/>
</dbReference>
<evidence type="ECO:0000256" key="7">
    <source>
        <dbReference type="ARBA" id="ARBA00035120"/>
    </source>
</evidence>
<dbReference type="Pfam" id="PF02537">
    <property type="entry name" value="CRCB"/>
    <property type="match status" value="2"/>
</dbReference>
<evidence type="ECO:0000256" key="9">
    <source>
        <dbReference type="SAM" id="Phobius"/>
    </source>
</evidence>
<sequence length="332" mass="36408">MEFEDVSPPKVTRANEVYTECKRLAILAFFAIWGVLARKGLQNLTSYDGSYLGGIIWCNFGACVLIGMLNESQAAWADMAQPKGQLMLYVGGTTGFCGTFSSFSTMVLDAFYKSANVDLGVPYDYPNPAYGIMECLSVFIAQMALSISGYTFGRHLIMHYDPPLPFGTVPLWETVIAIAGIACWIAAACLMAIPSGRSWTFAAVMSPIACWMRYYMSKWLNPKLQQFPLGTFSVNFIATICLAIIVILNRGETKSGSRVVNTILSCHILQGLDDGFCGTLSTVSTFVSELHSLRITKGYIYAFTSISVCFSLMIIILGSYTWTMALVDPLCS</sequence>
<dbReference type="GeneID" id="30991081"/>
<feature type="transmembrane region" description="Helical" evidence="9">
    <location>
        <begin position="86"/>
        <end position="108"/>
    </location>
</feature>
<dbReference type="Proteomes" id="UP000094389">
    <property type="component" value="Unassembled WGS sequence"/>
</dbReference>
<gene>
    <name evidence="10" type="ORF">CYBJADRAFT_175325</name>
</gene>
<keyword evidence="4 9" id="KW-0812">Transmembrane</keyword>
<evidence type="ECO:0000256" key="1">
    <source>
        <dbReference type="ARBA" id="ARBA00002598"/>
    </source>
</evidence>
<dbReference type="PANTHER" id="PTHR28259:SF1">
    <property type="entry name" value="FLUORIDE EXPORT PROTEIN 1-RELATED"/>
    <property type="match status" value="1"/>
</dbReference>
<protein>
    <submittedName>
        <fullName evidence="10">Uncharacterized protein</fullName>
    </submittedName>
</protein>
<dbReference type="AlphaFoldDB" id="A0A1E4RV83"/>
<comment type="similarity">
    <text evidence="7">Belongs to the fluoride channel Fluc/FEX (TC 1.A.43) family.</text>
</comment>
<feature type="transmembrane region" description="Helical" evidence="9">
    <location>
        <begin position="21"/>
        <end position="37"/>
    </location>
</feature>
<reference evidence="10 11" key="1">
    <citation type="journal article" date="2016" name="Proc. Natl. Acad. Sci. U.S.A.">
        <title>Comparative genomics of biotechnologically important yeasts.</title>
        <authorList>
            <person name="Riley R."/>
            <person name="Haridas S."/>
            <person name="Wolfe K.H."/>
            <person name="Lopes M.R."/>
            <person name="Hittinger C.T."/>
            <person name="Goeker M."/>
            <person name="Salamov A.A."/>
            <person name="Wisecaver J.H."/>
            <person name="Long T.M."/>
            <person name="Calvey C.H."/>
            <person name="Aerts A.L."/>
            <person name="Barry K.W."/>
            <person name="Choi C."/>
            <person name="Clum A."/>
            <person name="Coughlan A.Y."/>
            <person name="Deshpande S."/>
            <person name="Douglass A.P."/>
            <person name="Hanson S.J."/>
            <person name="Klenk H.-P."/>
            <person name="LaButti K.M."/>
            <person name="Lapidus A."/>
            <person name="Lindquist E.A."/>
            <person name="Lipzen A.M."/>
            <person name="Meier-Kolthoff J.P."/>
            <person name="Ohm R.A."/>
            <person name="Otillar R.P."/>
            <person name="Pangilinan J.L."/>
            <person name="Peng Y."/>
            <person name="Rokas A."/>
            <person name="Rosa C.A."/>
            <person name="Scheuner C."/>
            <person name="Sibirny A.A."/>
            <person name="Slot J.C."/>
            <person name="Stielow J.B."/>
            <person name="Sun H."/>
            <person name="Kurtzman C.P."/>
            <person name="Blackwell M."/>
            <person name="Grigoriev I.V."/>
            <person name="Jeffries T.W."/>
        </authorList>
    </citation>
    <scope>NUCLEOTIDE SEQUENCE [LARGE SCALE GENOMIC DNA]</scope>
    <source>
        <strain evidence="11">ATCC 18201 / CBS 1600 / BCRC 20928 / JCM 3617 / NBRC 0987 / NRRL Y-1542</strain>
    </source>
</reference>
<evidence type="ECO:0000256" key="8">
    <source>
        <dbReference type="ARBA" id="ARBA00035585"/>
    </source>
</evidence>
<keyword evidence="3" id="KW-1003">Cell membrane</keyword>
<feature type="transmembrane region" description="Helical" evidence="9">
    <location>
        <begin position="49"/>
        <end position="66"/>
    </location>
</feature>
<evidence type="ECO:0000256" key="5">
    <source>
        <dbReference type="ARBA" id="ARBA00022989"/>
    </source>
</evidence>
<evidence type="ECO:0000256" key="4">
    <source>
        <dbReference type="ARBA" id="ARBA00022692"/>
    </source>
</evidence>
<dbReference type="GO" id="GO:1903425">
    <property type="term" value="F:fluoride transmembrane transporter activity"/>
    <property type="evidence" value="ECO:0007669"/>
    <property type="project" value="TreeGrafter"/>
</dbReference>
<keyword evidence="6 9" id="KW-0472">Membrane</keyword>
<dbReference type="OrthoDB" id="409792at2759"/>
<comment type="subcellular location">
    <subcellularLocation>
        <location evidence="2">Cell membrane</location>
        <topology evidence="2">Multi-pass membrane protein</topology>
    </subcellularLocation>
</comment>
<dbReference type="GO" id="GO:0005886">
    <property type="term" value="C:plasma membrane"/>
    <property type="evidence" value="ECO:0007669"/>
    <property type="project" value="UniProtKB-SubCell"/>
</dbReference>
<feature type="transmembrane region" description="Helical" evidence="9">
    <location>
        <begin position="171"/>
        <end position="193"/>
    </location>
</feature>
<dbReference type="InterPro" id="IPR003691">
    <property type="entry name" value="FluC"/>
</dbReference>
<comment type="function">
    <text evidence="1">Fluoride channel required for the rapid expulsion of cytoplasmic fluoride.</text>
</comment>
<evidence type="ECO:0000256" key="3">
    <source>
        <dbReference type="ARBA" id="ARBA00022475"/>
    </source>
</evidence>
<organism evidence="10 11">
    <name type="scientific">Cyberlindnera jadinii (strain ATCC 18201 / CBS 1600 / BCRC 20928 / JCM 3617 / NBRC 0987 / NRRL Y-1542)</name>
    <name type="common">Torula yeast</name>
    <name type="synonym">Candida utilis</name>
    <dbReference type="NCBI Taxonomy" id="983966"/>
    <lineage>
        <taxon>Eukaryota</taxon>
        <taxon>Fungi</taxon>
        <taxon>Dikarya</taxon>
        <taxon>Ascomycota</taxon>
        <taxon>Saccharomycotina</taxon>
        <taxon>Saccharomycetes</taxon>
        <taxon>Phaffomycetales</taxon>
        <taxon>Phaffomycetaceae</taxon>
        <taxon>Cyberlindnera</taxon>
    </lineage>
</organism>
<dbReference type="EMBL" id="KV453943">
    <property type="protein sequence ID" value="ODV71189.1"/>
    <property type="molecule type" value="Genomic_DNA"/>
</dbReference>
<dbReference type="OMA" id="WPNFAGT"/>
<accession>A0A1E4RV83</accession>
<evidence type="ECO:0000256" key="2">
    <source>
        <dbReference type="ARBA" id="ARBA00004651"/>
    </source>
</evidence>
<feature type="transmembrane region" description="Helical" evidence="9">
    <location>
        <begin position="299"/>
        <end position="322"/>
    </location>
</feature>
<comment type="catalytic activity">
    <reaction evidence="8">
        <text>fluoride(in) = fluoride(out)</text>
        <dbReference type="Rhea" id="RHEA:76159"/>
        <dbReference type="ChEBI" id="CHEBI:17051"/>
    </reaction>
    <physiologicalReaction direction="left-to-right" evidence="8">
        <dbReference type="Rhea" id="RHEA:76160"/>
    </physiologicalReaction>
</comment>
<feature type="transmembrane region" description="Helical" evidence="9">
    <location>
        <begin position="199"/>
        <end position="215"/>
    </location>
</feature>
<dbReference type="STRING" id="983966.A0A1E4RV83"/>
<name>A0A1E4RV83_CYBJN</name>